<evidence type="ECO:0000313" key="4">
    <source>
        <dbReference type="Proteomes" id="UP001648503"/>
    </source>
</evidence>
<reference evidence="3 4" key="1">
    <citation type="submission" date="2021-02" db="EMBL/GenBank/DDBJ databases">
        <title>Variation within the Batrachochytrium salamandrivorans European outbreak.</title>
        <authorList>
            <person name="Kelly M."/>
            <person name="Pasmans F."/>
            <person name="Shea T.P."/>
            <person name="Munoz J.F."/>
            <person name="Carranza S."/>
            <person name="Cuomo C.A."/>
            <person name="Martel A."/>
        </authorList>
    </citation>
    <scope>NUCLEOTIDE SEQUENCE [LARGE SCALE GENOMIC DNA]</scope>
    <source>
        <strain evidence="3 4">AMFP18/2</strain>
    </source>
</reference>
<comment type="caution">
    <text evidence="3">The sequence shown here is derived from an EMBL/GenBank/DDBJ whole genome shotgun (WGS) entry which is preliminary data.</text>
</comment>
<evidence type="ECO:0000313" key="3">
    <source>
        <dbReference type="EMBL" id="KAH6600531.1"/>
    </source>
</evidence>
<accession>A0ABQ8FLX5</accession>
<gene>
    <name evidence="3" type="ORF">BASA50_002231</name>
</gene>
<organism evidence="3 4">
    <name type="scientific">Batrachochytrium salamandrivorans</name>
    <dbReference type="NCBI Taxonomy" id="1357716"/>
    <lineage>
        <taxon>Eukaryota</taxon>
        <taxon>Fungi</taxon>
        <taxon>Fungi incertae sedis</taxon>
        <taxon>Chytridiomycota</taxon>
        <taxon>Chytridiomycota incertae sedis</taxon>
        <taxon>Chytridiomycetes</taxon>
        <taxon>Rhizophydiales</taxon>
        <taxon>Rhizophydiales incertae sedis</taxon>
        <taxon>Batrachochytrium</taxon>
    </lineage>
</organism>
<protein>
    <submittedName>
        <fullName evidence="3">Uncharacterized protein</fullName>
    </submittedName>
</protein>
<keyword evidence="4" id="KW-1185">Reference proteome</keyword>
<dbReference type="Proteomes" id="UP001648503">
    <property type="component" value="Unassembled WGS sequence"/>
</dbReference>
<keyword evidence="2" id="KW-0732">Signal</keyword>
<name>A0ABQ8FLX5_9FUNG</name>
<feature type="signal peptide" evidence="2">
    <location>
        <begin position="1"/>
        <end position="18"/>
    </location>
</feature>
<feature type="chain" id="PRO_5046221778" evidence="2">
    <location>
        <begin position="19"/>
        <end position="394"/>
    </location>
</feature>
<dbReference type="EMBL" id="JAFCIX010000031">
    <property type="protein sequence ID" value="KAH6600531.1"/>
    <property type="molecule type" value="Genomic_DNA"/>
</dbReference>
<evidence type="ECO:0000256" key="2">
    <source>
        <dbReference type="SAM" id="SignalP"/>
    </source>
</evidence>
<feature type="compositionally biased region" description="Low complexity" evidence="1">
    <location>
        <begin position="75"/>
        <end position="183"/>
    </location>
</feature>
<proteinExistence type="predicted"/>
<evidence type="ECO:0000256" key="1">
    <source>
        <dbReference type="SAM" id="MobiDB-lite"/>
    </source>
</evidence>
<feature type="region of interest" description="Disordered" evidence="1">
    <location>
        <begin position="61"/>
        <end position="195"/>
    </location>
</feature>
<sequence length="394" mass="42087">MQFFHLFSFVVVASYAAALPQPAELSEKYSNNVDTNLASGLEARSYQPGLNSYKESVTLMSLKRRDNSEGSTGDNSEGSAGDNSEGSSGDNSEGSAGDNSEGSTGDNSEGSSGDNSEGSAGDNSEGSTGDNSEGSSGDNSEGSAGDNSEGSSGDNSEGSSGDNSEGSSGDNSEGSSGDNSGSGTPPPTPPVSFEKINYPFENMNVSFMNLASTIDKAENSTFIFFQDGELTAQKIGGDVGDMMGKYFKMSGYVAAALDFWSRKLVPDILGAIESGLGKDEYSKILPELELIREKTDRALRAGYVEILDYTLYTLHYTSSAVYRFQRVDILFKNALYSSMEFLRRLRPQLGKFETGETLKGPFADTIKAVSGFTLKQSLLCYKIMKKLDDELFQY</sequence>